<organism evidence="1 2">
    <name type="scientific">Portunus trituberculatus</name>
    <name type="common">Swimming crab</name>
    <name type="synonym">Neptunus trituberculatus</name>
    <dbReference type="NCBI Taxonomy" id="210409"/>
    <lineage>
        <taxon>Eukaryota</taxon>
        <taxon>Metazoa</taxon>
        <taxon>Ecdysozoa</taxon>
        <taxon>Arthropoda</taxon>
        <taxon>Crustacea</taxon>
        <taxon>Multicrustacea</taxon>
        <taxon>Malacostraca</taxon>
        <taxon>Eumalacostraca</taxon>
        <taxon>Eucarida</taxon>
        <taxon>Decapoda</taxon>
        <taxon>Pleocyemata</taxon>
        <taxon>Brachyura</taxon>
        <taxon>Eubrachyura</taxon>
        <taxon>Portunoidea</taxon>
        <taxon>Portunidae</taxon>
        <taxon>Portuninae</taxon>
        <taxon>Portunus</taxon>
    </lineage>
</organism>
<gene>
    <name evidence="1" type="ORF">E2C01_064229</name>
</gene>
<name>A0A5B7HK93_PORTR</name>
<dbReference type="AlphaFoldDB" id="A0A5B7HK93"/>
<proteinExistence type="predicted"/>
<evidence type="ECO:0000313" key="1">
    <source>
        <dbReference type="EMBL" id="MPC69995.1"/>
    </source>
</evidence>
<dbReference type="Proteomes" id="UP000324222">
    <property type="component" value="Unassembled WGS sequence"/>
</dbReference>
<reference evidence="1 2" key="1">
    <citation type="submission" date="2019-05" db="EMBL/GenBank/DDBJ databases">
        <title>Another draft genome of Portunus trituberculatus and its Hox gene families provides insights of decapod evolution.</title>
        <authorList>
            <person name="Jeong J.-H."/>
            <person name="Song I."/>
            <person name="Kim S."/>
            <person name="Choi T."/>
            <person name="Kim D."/>
            <person name="Ryu S."/>
            <person name="Kim W."/>
        </authorList>
    </citation>
    <scope>NUCLEOTIDE SEQUENCE [LARGE SCALE GENOMIC DNA]</scope>
    <source>
        <tissue evidence="1">Muscle</tissue>
    </source>
</reference>
<accession>A0A5B7HK93</accession>
<keyword evidence="2" id="KW-1185">Reference proteome</keyword>
<dbReference type="EMBL" id="VSRR010030330">
    <property type="protein sequence ID" value="MPC69995.1"/>
    <property type="molecule type" value="Genomic_DNA"/>
</dbReference>
<comment type="caution">
    <text evidence="1">The sequence shown here is derived from an EMBL/GenBank/DDBJ whole genome shotgun (WGS) entry which is preliminary data.</text>
</comment>
<sequence length="90" mass="10568">MTSQEASHLHLAARASSITGLRKDRRLVICRLLVLQKKRKKGQELWEAWLMCSYYRDVAVLAEWVLVTRAQRRVYIMRRGLALSRLELPC</sequence>
<evidence type="ECO:0000313" key="2">
    <source>
        <dbReference type="Proteomes" id="UP000324222"/>
    </source>
</evidence>
<protein>
    <submittedName>
        <fullName evidence="1">Uncharacterized protein</fullName>
    </submittedName>
</protein>